<reference evidence="6 7" key="1">
    <citation type="journal article" date="2023" name="G3 (Bethesda)">
        <title>A chromosome-level genome assembly of Zasmidium syzygii isolated from banana leaves.</title>
        <authorList>
            <person name="van Westerhoven A.C."/>
            <person name="Mehrabi R."/>
            <person name="Talebi R."/>
            <person name="Steentjes M.B.F."/>
            <person name="Corcolon B."/>
            <person name="Chong P.A."/>
            <person name="Kema G.H.J."/>
            <person name="Seidl M.F."/>
        </authorList>
    </citation>
    <scope>NUCLEOTIDE SEQUENCE [LARGE SCALE GENOMIC DNA]</scope>
    <source>
        <strain evidence="6 7">P124</strain>
    </source>
</reference>
<dbReference type="PANTHER" id="PTHR12378">
    <property type="entry name" value="DESUMOYLATING ISOPEPTIDASE"/>
    <property type="match status" value="1"/>
</dbReference>
<evidence type="ECO:0000313" key="6">
    <source>
        <dbReference type="EMBL" id="KAK4507221.1"/>
    </source>
</evidence>
<organism evidence="6 7">
    <name type="scientific">Zasmidium cellare</name>
    <name type="common">Wine cellar mold</name>
    <name type="synonym">Racodium cellare</name>
    <dbReference type="NCBI Taxonomy" id="395010"/>
    <lineage>
        <taxon>Eukaryota</taxon>
        <taxon>Fungi</taxon>
        <taxon>Dikarya</taxon>
        <taxon>Ascomycota</taxon>
        <taxon>Pezizomycotina</taxon>
        <taxon>Dothideomycetes</taxon>
        <taxon>Dothideomycetidae</taxon>
        <taxon>Mycosphaerellales</taxon>
        <taxon>Mycosphaerellaceae</taxon>
        <taxon>Zasmidium</taxon>
    </lineage>
</organism>
<evidence type="ECO:0000259" key="5">
    <source>
        <dbReference type="PROSITE" id="PS51858"/>
    </source>
</evidence>
<accession>A0ABR0F1G3</accession>
<keyword evidence="2" id="KW-0645">Protease</keyword>
<dbReference type="PROSITE" id="PS51858">
    <property type="entry name" value="PPPDE"/>
    <property type="match status" value="1"/>
</dbReference>
<dbReference type="Proteomes" id="UP001305779">
    <property type="component" value="Unassembled WGS sequence"/>
</dbReference>
<evidence type="ECO:0000256" key="1">
    <source>
        <dbReference type="ARBA" id="ARBA00008140"/>
    </source>
</evidence>
<feature type="compositionally biased region" description="Acidic residues" evidence="4">
    <location>
        <begin position="216"/>
        <end position="225"/>
    </location>
</feature>
<comment type="similarity">
    <text evidence="1">Belongs to the DeSI family.</text>
</comment>
<comment type="caution">
    <text evidence="6">The sequence shown here is derived from an EMBL/GenBank/DDBJ whole genome shotgun (WGS) entry which is preliminary data.</text>
</comment>
<sequence length="276" mass="30524">MPAASSSKPNRTRKSSSITSRPSAQLHKTEITINVYDLLPPGRLSSLLWTIGGSLLHSGVVINGREYAYGGHNKRGVTGVYWTKPRLEPPGGTFRVDILQGFTFRTEREINEIIKEVSDQFLGPSYNLLTHNCNHFTSALCEKLTSKPAPAWLNRAASIGLALPCVVPREWISPPDVDTADGELLEEDEDSDEHAGMLESDRRRRREEDRRRQLENLEEEEDEAESSSRGKSLAGGKRITSTDEPPPRLVSVKDAGGRELPVAERAPIPKTSTSKS</sequence>
<dbReference type="EMBL" id="JAXOVC010000001">
    <property type="protein sequence ID" value="KAK4507221.1"/>
    <property type="molecule type" value="Genomic_DNA"/>
</dbReference>
<feature type="domain" description="PPPDE" evidence="5">
    <location>
        <begin position="29"/>
        <end position="171"/>
    </location>
</feature>
<proteinExistence type="inferred from homology"/>
<evidence type="ECO:0000256" key="3">
    <source>
        <dbReference type="ARBA" id="ARBA00022801"/>
    </source>
</evidence>
<dbReference type="InterPro" id="IPR008580">
    <property type="entry name" value="PPPDE_dom"/>
</dbReference>
<keyword evidence="3" id="KW-0378">Hydrolase</keyword>
<gene>
    <name evidence="6" type="ORF">PRZ48_000956</name>
</gene>
<dbReference type="PANTHER" id="PTHR12378:SF80">
    <property type="entry name" value="IP06716P-RELATED"/>
    <property type="match status" value="1"/>
</dbReference>
<evidence type="ECO:0000256" key="2">
    <source>
        <dbReference type="ARBA" id="ARBA00022670"/>
    </source>
</evidence>
<name>A0ABR0F1G3_ZASCE</name>
<feature type="region of interest" description="Disordered" evidence="4">
    <location>
        <begin position="1"/>
        <end position="23"/>
    </location>
</feature>
<evidence type="ECO:0000313" key="7">
    <source>
        <dbReference type="Proteomes" id="UP001305779"/>
    </source>
</evidence>
<evidence type="ECO:0000256" key="4">
    <source>
        <dbReference type="SAM" id="MobiDB-lite"/>
    </source>
</evidence>
<dbReference type="SMART" id="SM01179">
    <property type="entry name" value="DUF862"/>
    <property type="match status" value="1"/>
</dbReference>
<feature type="region of interest" description="Disordered" evidence="4">
    <location>
        <begin position="177"/>
        <end position="276"/>
    </location>
</feature>
<protein>
    <recommendedName>
        <fullName evidence="5">PPPDE domain-containing protein</fullName>
    </recommendedName>
</protein>
<dbReference type="Gene3D" id="3.90.1720.30">
    <property type="entry name" value="PPPDE domains"/>
    <property type="match status" value="1"/>
</dbReference>
<feature type="compositionally biased region" description="Acidic residues" evidence="4">
    <location>
        <begin position="178"/>
        <end position="192"/>
    </location>
</feature>
<feature type="compositionally biased region" description="Basic and acidic residues" evidence="4">
    <location>
        <begin position="193"/>
        <end position="215"/>
    </location>
</feature>
<dbReference type="Pfam" id="PF05903">
    <property type="entry name" value="Peptidase_C97"/>
    <property type="match status" value="1"/>
</dbReference>
<dbReference type="InterPro" id="IPR042266">
    <property type="entry name" value="PPPDE_sf"/>
</dbReference>
<keyword evidence="7" id="KW-1185">Reference proteome</keyword>